<dbReference type="GO" id="GO:0005874">
    <property type="term" value="C:microtubule"/>
    <property type="evidence" value="ECO:0007669"/>
    <property type="project" value="UniProtKB-KW"/>
</dbReference>
<accession>A0A6U1Y2F5</accession>
<dbReference type="AlphaFoldDB" id="A0A6U1Y2F5"/>
<evidence type="ECO:0000256" key="2">
    <source>
        <dbReference type="SAM" id="MobiDB-lite"/>
    </source>
</evidence>
<dbReference type="GO" id="GO:0008017">
    <property type="term" value="F:microtubule binding"/>
    <property type="evidence" value="ECO:0007669"/>
    <property type="project" value="InterPro"/>
</dbReference>
<dbReference type="InterPro" id="IPR036133">
    <property type="entry name" value="EB1_C_sf"/>
</dbReference>
<organism evidence="5">
    <name type="scientific">Vannella robusta</name>
    <dbReference type="NCBI Taxonomy" id="1487602"/>
    <lineage>
        <taxon>Eukaryota</taxon>
        <taxon>Amoebozoa</taxon>
        <taxon>Discosea</taxon>
        <taxon>Flabellinia</taxon>
        <taxon>Vannellidae</taxon>
        <taxon>Vannella</taxon>
    </lineage>
</organism>
<feature type="domain" description="EB1 C-terminal" evidence="3">
    <location>
        <begin position="1"/>
        <end position="68"/>
    </location>
</feature>
<dbReference type="PROSITE" id="PS51230">
    <property type="entry name" value="EB1_C"/>
    <property type="match status" value="1"/>
</dbReference>
<evidence type="ECO:0000259" key="3">
    <source>
        <dbReference type="PROSITE" id="PS51230"/>
    </source>
</evidence>
<feature type="compositionally biased region" description="Polar residues" evidence="2">
    <location>
        <begin position="104"/>
        <end position="115"/>
    </location>
</feature>
<dbReference type="EMBL" id="HBKP01025774">
    <property type="protein sequence ID" value="CAE2241716.1"/>
    <property type="molecule type" value="Transcribed_RNA"/>
</dbReference>
<dbReference type="InterPro" id="IPR004953">
    <property type="entry name" value="EB1_C"/>
</dbReference>
<proteinExistence type="predicted"/>
<keyword evidence="1" id="KW-0493">Microtubule</keyword>
<dbReference type="Pfam" id="PF03271">
    <property type="entry name" value="EB1"/>
    <property type="match status" value="1"/>
</dbReference>
<name>A0A6U1Y2F5_9EUKA</name>
<sequence>MKKENQRIKAELVRVKKTATELEKERDYYFNKLQQMDLLFHEESCENSEDFVQAIQAILYDSVPNSPCRDASEQPAAIACTSPLAPLPEKIKILSPSADDAKENQNGNVSCSPLF</sequence>
<evidence type="ECO:0000313" key="4">
    <source>
        <dbReference type="EMBL" id="CAE2241716.1"/>
    </source>
</evidence>
<evidence type="ECO:0000256" key="1">
    <source>
        <dbReference type="PROSITE-ProRule" id="PRU00576"/>
    </source>
</evidence>
<dbReference type="EMBL" id="HBKP01025786">
    <property type="protein sequence ID" value="CAE2241733.1"/>
    <property type="molecule type" value="Transcribed_RNA"/>
</dbReference>
<gene>
    <name evidence="4" type="ORF">VSP0166_LOCUS17896</name>
    <name evidence="5" type="ORF">VSP0166_LOCUS17903</name>
</gene>
<dbReference type="SUPFAM" id="SSF140612">
    <property type="entry name" value="EB1 dimerisation domain-like"/>
    <property type="match status" value="1"/>
</dbReference>
<dbReference type="Gene3D" id="1.20.5.1430">
    <property type="match status" value="1"/>
</dbReference>
<reference evidence="5" key="1">
    <citation type="submission" date="2021-01" db="EMBL/GenBank/DDBJ databases">
        <authorList>
            <person name="Corre E."/>
            <person name="Pelletier E."/>
            <person name="Niang G."/>
            <person name="Scheremetjew M."/>
            <person name="Finn R."/>
            <person name="Kale V."/>
            <person name="Holt S."/>
            <person name="Cochrane G."/>
            <person name="Meng A."/>
            <person name="Brown T."/>
            <person name="Cohen L."/>
        </authorList>
    </citation>
    <scope>NUCLEOTIDE SEQUENCE</scope>
    <source>
        <strain evidence="5">DIVA3 518/3/11/1/6</strain>
    </source>
</reference>
<feature type="region of interest" description="Disordered" evidence="2">
    <location>
        <begin position="96"/>
        <end position="115"/>
    </location>
</feature>
<protein>
    <recommendedName>
        <fullName evidence="3">EB1 C-terminal domain-containing protein</fullName>
    </recommendedName>
</protein>
<evidence type="ECO:0000313" key="5">
    <source>
        <dbReference type="EMBL" id="CAE2241733.1"/>
    </source>
</evidence>